<keyword evidence="5" id="KW-0411">Iron-sulfur</keyword>
<dbReference type="InterPro" id="IPR044043">
    <property type="entry name" value="VanA_C_cat"/>
</dbReference>
<dbReference type="PANTHER" id="PTHR21266">
    <property type="entry name" value="IRON-SULFUR DOMAIN CONTAINING PROTEIN"/>
    <property type="match status" value="1"/>
</dbReference>
<dbReference type="InterPro" id="IPR050584">
    <property type="entry name" value="Cholesterol_7-desaturase"/>
</dbReference>
<proteinExistence type="predicted"/>
<feature type="domain" description="Rieske" evidence="6">
    <location>
        <begin position="7"/>
        <end position="108"/>
    </location>
</feature>
<keyword evidence="8" id="KW-1185">Reference proteome</keyword>
<organism evidence="7 8">
    <name type="scientific">Halodurantibacterium flavum</name>
    <dbReference type="NCBI Taxonomy" id="1382802"/>
    <lineage>
        <taxon>Bacteria</taxon>
        <taxon>Pseudomonadati</taxon>
        <taxon>Pseudomonadota</taxon>
        <taxon>Alphaproteobacteria</taxon>
        <taxon>Rhodobacterales</taxon>
        <taxon>Paracoccaceae</taxon>
        <taxon>Halodurantibacterium</taxon>
    </lineage>
</organism>
<evidence type="ECO:0000313" key="7">
    <source>
        <dbReference type="EMBL" id="MFD1911872.1"/>
    </source>
</evidence>
<dbReference type="InterPro" id="IPR036922">
    <property type="entry name" value="Rieske_2Fe-2S_sf"/>
</dbReference>
<dbReference type="SUPFAM" id="SSF55961">
    <property type="entry name" value="Bet v1-like"/>
    <property type="match status" value="1"/>
</dbReference>
<evidence type="ECO:0000256" key="3">
    <source>
        <dbReference type="ARBA" id="ARBA00023002"/>
    </source>
</evidence>
<dbReference type="PANTHER" id="PTHR21266:SF60">
    <property type="entry name" value="3-KETOSTEROID-9-ALPHA-MONOOXYGENASE, OXYGENASE COMPONENT"/>
    <property type="match status" value="1"/>
</dbReference>
<sequence length="352" mass="39441">MFLYNHWYVAAWSTEISRTPLARTLLNEPVALYRTEAGAVVAMEDRCPHRRVPLSGGKVIGDRLQCSYHGLQFDTEGACVRIPGQDMIPPTACVKTYPVVERYRWAWIWMGDPAKADPELIPDFHWMTDENWGAKGDLFHVHANWQLIVDNLLDLTHLAFVHESTIGNAAVAEHAAVKVTRKPNNVLVSRWVIDKPAPPTYVKAGGFTDNVDRWQFIDFTPPAFLRLHVGATPTGTGAPEGNMTGGIHMRNLNCITPETENTTHYFWAQAHDFEPGNAAVTDMVFEQVKTAFLEDVDIFEKQQRSIEAHPEAPQIDINADSGGIQARRILERLHAAEVTEREAAKKSQIAAE</sequence>
<evidence type="ECO:0000259" key="6">
    <source>
        <dbReference type="PROSITE" id="PS51296"/>
    </source>
</evidence>
<dbReference type="InterPro" id="IPR017941">
    <property type="entry name" value="Rieske_2Fe-2S"/>
</dbReference>
<evidence type="ECO:0000256" key="1">
    <source>
        <dbReference type="ARBA" id="ARBA00022714"/>
    </source>
</evidence>
<gene>
    <name evidence="7" type="ORF">ACFSGJ_06535</name>
</gene>
<accession>A0ABW4S5I9</accession>
<keyword evidence="2" id="KW-0479">Metal-binding</keyword>
<dbReference type="PROSITE" id="PS51296">
    <property type="entry name" value="RIESKE"/>
    <property type="match status" value="1"/>
</dbReference>
<dbReference type="Gene3D" id="2.102.10.10">
    <property type="entry name" value="Rieske [2Fe-2S] iron-sulphur domain"/>
    <property type="match status" value="1"/>
</dbReference>
<keyword evidence="3" id="KW-0560">Oxidoreductase</keyword>
<evidence type="ECO:0000256" key="2">
    <source>
        <dbReference type="ARBA" id="ARBA00022723"/>
    </source>
</evidence>
<dbReference type="EMBL" id="JBHUGH010000004">
    <property type="protein sequence ID" value="MFD1911872.1"/>
    <property type="molecule type" value="Genomic_DNA"/>
</dbReference>
<dbReference type="RefSeq" id="WP_390260189.1">
    <property type="nucleotide sequence ID" value="NZ_JBHUGH010000004.1"/>
</dbReference>
<reference evidence="8" key="1">
    <citation type="journal article" date="2019" name="Int. J. Syst. Evol. Microbiol.">
        <title>The Global Catalogue of Microorganisms (GCM) 10K type strain sequencing project: providing services to taxonomists for standard genome sequencing and annotation.</title>
        <authorList>
            <consortium name="The Broad Institute Genomics Platform"/>
            <consortium name="The Broad Institute Genome Sequencing Center for Infectious Disease"/>
            <person name="Wu L."/>
            <person name="Ma J."/>
        </authorList>
    </citation>
    <scope>NUCLEOTIDE SEQUENCE [LARGE SCALE GENOMIC DNA]</scope>
    <source>
        <strain evidence="8">CGMCC 4.7242</strain>
    </source>
</reference>
<comment type="caution">
    <text evidence="7">The sequence shown here is derived from an EMBL/GenBank/DDBJ whole genome shotgun (WGS) entry which is preliminary data.</text>
</comment>
<dbReference type="SUPFAM" id="SSF50022">
    <property type="entry name" value="ISP domain"/>
    <property type="match status" value="1"/>
</dbReference>
<keyword evidence="1" id="KW-0001">2Fe-2S</keyword>
<dbReference type="CDD" id="cd08878">
    <property type="entry name" value="RHO_alpha_C_DMO-like"/>
    <property type="match status" value="1"/>
</dbReference>
<name>A0ABW4S5I9_9RHOB</name>
<dbReference type="Gene3D" id="3.90.380.10">
    <property type="entry name" value="Naphthalene 1,2-dioxygenase Alpha Subunit, Chain A, domain 1"/>
    <property type="match status" value="1"/>
</dbReference>
<dbReference type="Proteomes" id="UP001597353">
    <property type="component" value="Unassembled WGS sequence"/>
</dbReference>
<evidence type="ECO:0000256" key="5">
    <source>
        <dbReference type="ARBA" id="ARBA00023014"/>
    </source>
</evidence>
<protein>
    <submittedName>
        <fullName evidence="7">Rieske 2Fe-2S domain-containing protein</fullName>
    </submittedName>
</protein>
<evidence type="ECO:0000313" key="8">
    <source>
        <dbReference type="Proteomes" id="UP001597353"/>
    </source>
</evidence>
<keyword evidence="4" id="KW-0408">Iron</keyword>
<dbReference type="Pfam" id="PF19112">
    <property type="entry name" value="VanA_C"/>
    <property type="match status" value="1"/>
</dbReference>
<dbReference type="Pfam" id="PF00355">
    <property type="entry name" value="Rieske"/>
    <property type="match status" value="1"/>
</dbReference>
<evidence type="ECO:0000256" key="4">
    <source>
        <dbReference type="ARBA" id="ARBA00023004"/>
    </source>
</evidence>